<organism evidence="8 9">
    <name type="scientific">Chlorella sorokiniana</name>
    <name type="common">Freshwater green alga</name>
    <dbReference type="NCBI Taxonomy" id="3076"/>
    <lineage>
        <taxon>Eukaryota</taxon>
        <taxon>Viridiplantae</taxon>
        <taxon>Chlorophyta</taxon>
        <taxon>core chlorophytes</taxon>
        <taxon>Trebouxiophyceae</taxon>
        <taxon>Chlorellales</taxon>
        <taxon>Chlorellaceae</taxon>
        <taxon>Chlorella clade</taxon>
        <taxon>Chlorella</taxon>
    </lineage>
</organism>
<comment type="caution">
    <text evidence="8">The sequence shown here is derived from an EMBL/GenBank/DDBJ whole genome shotgun (WGS) entry which is preliminary data.</text>
</comment>
<feature type="transmembrane region" description="Helical" evidence="6">
    <location>
        <begin position="395"/>
        <end position="415"/>
    </location>
</feature>
<feature type="transmembrane region" description="Helical" evidence="6">
    <location>
        <begin position="152"/>
        <end position="173"/>
    </location>
</feature>
<name>A0A2P6TPQ1_CHLSO</name>
<evidence type="ECO:0000256" key="3">
    <source>
        <dbReference type="ARBA" id="ARBA00022970"/>
    </source>
</evidence>
<feature type="transmembrane region" description="Helical" evidence="6">
    <location>
        <begin position="80"/>
        <end position="102"/>
    </location>
</feature>
<dbReference type="Pfam" id="PF01490">
    <property type="entry name" value="Aa_trans"/>
    <property type="match status" value="2"/>
</dbReference>
<evidence type="ECO:0000313" key="9">
    <source>
        <dbReference type="Proteomes" id="UP000239899"/>
    </source>
</evidence>
<proteinExistence type="predicted"/>
<feature type="transmembrane region" description="Helical" evidence="6">
    <location>
        <begin position="12"/>
        <end position="30"/>
    </location>
</feature>
<feature type="transmembrane region" description="Helical" evidence="6">
    <location>
        <begin position="185"/>
        <end position="205"/>
    </location>
</feature>
<feature type="transmembrane region" description="Helical" evidence="6">
    <location>
        <begin position="122"/>
        <end position="140"/>
    </location>
</feature>
<feature type="transmembrane region" description="Helical" evidence="6">
    <location>
        <begin position="501"/>
        <end position="524"/>
    </location>
</feature>
<reference evidence="8 9" key="1">
    <citation type="journal article" date="2018" name="Plant J.">
        <title>Genome sequences of Chlorella sorokiniana UTEX 1602 and Micractinium conductrix SAG 241.80: implications to maltose excretion by a green alga.</title>
        <authorList>
            <person name="Arriola M.B."/>
            <person name="Velmurugan N."/>
            <person name="Zhang Y."/>
            <person name="Plunkett M.H."/>
            <person name="Hondzo H."/>
            <person name="Barney B.M."/>
        </authorList>
    </citation>
    <scope>NUCLEOTIDE SEQUENCE [LARGE SCALE GENOMIC DNA]</scope>
    <source>
        <strain evidence="9">UTEX 1602</strain>
    </source>
</reference>
<evidence type="ECO:0000256" key="6">
    <source>
        <dbReference type="SAM" id="Phobius"/>
    </source>
</evidence>
<evidence type="ECO:0000256" key="5">
    <source>
        <dbReference type="ARBA" id="ARBA00023136"/>
    </source>
</evidence>
<keyword evidence="3" id="KW-0029">Amino-acid transport</keyword>
<dbReference type="GO" id="GO:0016020">
    <property type="term" value="C:membrane"/>
    <property type="evidence" value="ECO:0007669"/>
    <property type="project" value="UniProtKB-SubCell"/>
</dbReference>
<dbReference type="InterPro" id="IPR013057">
    <property type="entry name" value="AA_transpt_TM"/>
</dbReference>
<comment type="subcellular location">
    <subcellularLocation>
        <location evidence="1">Membrane</location>
        <topology evidence="1">Multi-pass membrane protein</topology>
    </subcellularLocation>
</comment>
<sequence length="530" mass="55064">MAEPGTARSSVITLINSSVGAGVLSFPYAFRAFGWAAGLAAVVLIGSVESFTLYVLSRYAEYTKAGTYSGLVRKMLGPQLALLMCAVMIAYPFGSCVAYLIITGDSFQPLLLELFGAAWYTSRTAIITAIGCGAMLPLCFRTRLGALKAVSSMCVWGLLVVVGIIVFRSAQIVRSPDYSSEAVKAVNTSSGLHFLSALVIVLFGFQCHTNVVPVFEELDPQPAFFPPSPSPSTLGGLADTAAAALSSDAAPDYSAAASEEGANGTANGMAAGNGAAAAAAAGELHYTPLPLSSGASQRSLKSEKLEGMRRVVVLAVAVTGVLYSCVGLAGYLAFPTSARSDIMLSFGEDDLLIQIARATVGLIQIAAYVINAFPARGAIRDLILQTTGRTVGGPGFVAVQTLAFFFSTLALALLVTDLGNIFKVVGGTCGNVLILFMPGCLLVQYARSKHVESRKRRQLLAEAAQLEAPLLNGGAGGAAGASGEAAEPALPPLYSLWWSKLFWSGVVLLLLSAGLAVLTVYTTLYPLPEA</sequence>
<keyword evidence="4 6" id="KW-1133">Transmembrane helix</keyword>
<keyword evidence="5 6" id="KW-0472">Membrane</keyword>
<feature type="domain" description="Amino acid transporter transmembrane" evidence="7">
    <location>
        <begin position="299"/>
        <end position="455"/>
    </location>
</feature>
<accession>A0A2P6TPQ1</accession>
<gene>
    <name evidence="8" type="ORF">C2E21_5205</name>
</gene>
<evidence type="ECO:0000256" key="2">
    <source>
        <dbReference type="ARBA" id="ARBA00022692"/>
    </source>
</evidence>
<feature type="domain" description="Amino acid transporter transmembrane" evidence="7">
    <location>
        <begin position="4"/>
        <end position="226"/>
    </location>
</feature>
<feature type="transmembrane region" description="Helical" evidence="6">
    <location>
        <begin position="311"/>
        <end position="334"/>
    </location>
</feature>
<protein>
    <submittedName>
        <fullName evidence="8">AAAP family transporter: amino acid</fullName>
    </submittedName>
</protein>
<evidence type="ECO:0000313" key="8">
    <source>
        <dbReference type="EMBL" id="PRW56012.1"/>
    </source>
</evidence>
<dbReference type="PANTHER" id="PTHR22950:SF652">
    <property type="entry name" value="TRANSMEMBRANE AMINO ACID TRANSPORTER FAMILY PROTEIN"/>
    <property type="match status" value="1"/>
</dbReference>
<keyword evidence="3" id="KW-0813">Transport</keyword>
<dbReference type="Proteomes" id="UP000239899">
    <property type="component" value="Unassembled WGS sequence"/>
</dbReference>
<dbReference type="PANTHER" id="PTHR22950">
    <property type="entry name" value="AMINO ACID TRANSPORTER"/>
    <property type="match status" value="1"/>
</dbReference>
<feature type="transmembrane region" description="Helical" evidence="6">
    <location>
        <begin position="421"/>
        <end position="446"/>
    </location>
</feature>
<evidence type="ECO:0000256" key="1">
    <source>
        <dbReference type="ARBA" id="ARBA00004141"/>
    </source>
</evidence>
<evidence type="ECO:0000256" key="4">
    <source>
        <dbReference type="ARBA" id="ARBA00022989"/>
    </source>
</evidence>
<dbReference type="OrthoDB" id="28208at2759"/>
<keyword evidence="2 6" id="KW-0812">Transmembrane</keyword>
<dbReference type="GO" id="GO:0015179">
    <property type="term" value="F:L-amino acid transmembrane transporter activity"/>
    <property type="evidence" value="ECO:0007669"/>
    <property type="project" value="TreeGrafter"/>
</dbReference>
<feature type="transmembrane region" description="Helical" evidence="6">
    <location>
        <begin position="36"/>
        <end position="59"/>
    </location>
</feature>
<evidence type="ECO:0000259" key="7">
    <source>
        <dbReference type="Pfam" id="PF01490"/>
    </source>
</evidence>
<feature type="transmembrane region" description="Helical" evidence="6">
    <location>
        <begin position="354"/>
        <end position="374"/>
    </location>
</feature>
<dbReference type="STRING" id="3076.A0A2P6TPQ1"/>
<dbReference type="EMBL" id="LHPG02000009">
    <property type="protein sequence ID" value="PRW56012.1"/>
    <property type="molecule type" value="Genomic_DNA"/>
</dbReference>
<dbReference type="AlphaFoldDB" id="A0A2P6TPQ1"/>
<keyword evidence="9" id="KW-1185">Reference proteome</keyword>